<name>K9VU08_9CYAN</name>
<reference evidence="1 2" key="1">
    <citation type="submission" date="2012-06" db="EMBL/GenBank/DDBJ databases">
        <title>Finished chromosome of genome of Crinalium epipsammum PCC 9333.</title>
        <authorList>
            <consortium name="US DOE Joint Genome Institute"/>
            <person name="Gugger M."/>
            <person name="Coursin T."/>
            <person name="Rippka R."/>
            <person name="Tandeau De Marsac N."/>
            <person name="Huntemann M."/>
            <person name="Wei C.-L."/>
            <person name="Han J."/>
            <person name="Detter J.C."/>
            <person name="Han C."/>
            <person name="Tapia R."/>
            <person name="Davenport K."/>
            <person name="Daligault H."/>
            <person name="Erkkila T."/>
            <person name="Gu W."/>
            <person name="Munk A.C.C."/>
            <person name="Teshima H."/>
            <person name="Xu Y."/>
            <person name="Chain P."/>
            <person name="Chen A."/>
            <person name="Krypides N."/>
            <person name="Mavromatis K."/>
            <person name="Markowitz V."/>
            <person name="Szeto E."/>
            <person name="Ivanova N."/>
            <person name="Mikhailova N."/>
            <person name="Ovchinnikova G."/>
            <person name="Pagani I."/>
            <person name="Pati A."/>
            <person name="Goodwin L."/>
            <person name="Peters L."/>
            <person name="Pitluck S."/>
            <person name="Woyke T."/>
            <person name="Kerfeld C."/>
        </authorList>
    </citation>
    <scope>NUCLEOTIDE SEQUENCE [LARGE SCALE GENOMIC DNA]</scope>
    <source>
        <strain evidence="1 2">PCC 9333</strain>
    </source>
</reference>
<evidence type="ECO:0000313" key="1">
    <source>
        <dbReference type="EMBL" id="AFZ11568.1"/>
    </source>
</evidence>
<dbReference type="RefSeq" id="WP_015201702.1">
    <property type="nucleotide sequence ID" value="NC_019753.1"/>
</dbReference>
<dbReference type="KEGG" id="cep:Cri9333_0625"/>
<evidence type="ECO:0000313" key="2">
    <source>
        <dbReference type="Proteomes" id="UP000010472"/>
    </source>
</evidence>
<protein>
    <submittedName>
        <fullName evidence="1">Uncharacterized protein</fullName>
    </submittedName>
</protein>
<dbReference type="HOGENOM" id="CLU_2823864_0_0_3"/>
<dbReference type="Proteomes" id="UP000010472">
    <property type="component" value="Chromosome"/>
</dbReference>
<keyword evidence="2" id="KW-1185">Reference proteome</keyword>
<dbReference type="EMBL" id="CP003620">
    <property type="protein sequence ID" value="AFZ11568.1"/>
    <property type="molecule type" value="Genomic_DNA"/>
</dbReference>
<proteinExistence type="predicted"/>
<dbReference type="STRING" id="1173022.Cri9333_0625"/>
<sequence>MLIKTYDYKGYTIQIEQPCENMWAIGIVDPNDPSSLLIYDQGHSSIEDAEGFAERSVDFEIETNKN</sequence>
<gene>
    <name evidence="1" type="ORF">Cri9333_0625</name>
</gene>
<organism evidence="1 2">
    <name type="scientific">Crinalium epipsammum PCC 9333</name>
    <dbReference type="NCBI Taxonomy" id="1173022"/>
    <lineage>
        <taxon>Bacteria</taxon>
        <taxon>Bacillati</taxon>
        <taxon>Cyanobacteriota</taxon>
        <taxon>Cyanophyceae</taxon>
        <taxon>Gomontiellales</taxon>
        <taxon>Gomontiellaceae</taxon>
        <taxon>Crinalium</taxon>
    </lineage>
</organism>
<dbReference type="AlphaFoldDB" id="K9VU08"/>
<accession>K9VU08</accession>